<evidence type="ECO:0000256" key="3">
    <source>
        <dbReference type="ARBA" id="ARBA00023163"/>
    </source>
</evidence>
<dbReference type="Pfam" id="PF12833">
    <property type="entry name" value="HTH_18"/>
    <property type="match status" value="1"/>
</dbReference>
<dbReference type="GO" id="GO:0003700">
    <property type="term" value="F:DNA-binding transcription factor activity"/>
    <property type="evidence" value="ECO:0007669"/>
    <property type="project" value="InterPro"/>
</dbReference>
<name>A0A8J7K422_9CYAN</name>
<reference evidence="5" key="1">
    <citation type="submission" date="2020-10" db="EMBL/GenBank/DDBJ databases">
        <authorList>
            <person name="Castelo-Branco R."/>
            <person name="Eusebio N."/>
            <person name="Adriana R."/>
            <person name="Vieira A."/>
            <person name="Brugerolle De Fraissinette N."/>
            <person name="Rezende De Castro R."/>
            <person name="Schneider M.P."/>
            <person name="Vasconcelos V."/>
            <person name="Leao P.N."/>
        </authorList>
    </citation>
    <scope>NUCLEOTIDE SEQUENCE</scope>
    <source>
        <strain evidence="5">LEGE 06105</strain>
    </source>
</reference>
<keyword evidence="3" id="KW-0804">Transcription</keyword>
<dbReference type="SMART" id="SM00342">
    <property type="entry name" value="HTH_ARAC"/>
    <property type="match status" value="1"/>
</dbReference>
<dbReference type="InterPro" id="IPR009057">
    <property type="entry name" value="Homeodomain-like_sf"/>
</dbReference>
<dbReference type="GO" id="GO:0043565">
    <property type="term" value="F:sequence-specific DNA binding"/>
    <property type="evidence" value="ECO:0007669"/>
    <property type="project" value="InterPro"/>
</dbReference>
<keyword evidence="2" id="KW-0238">DNA-binding</keyword>
<comment type="caution">
    <text evidence="5">The sequence shown here is derived from an EMBL/GenBank/DDBJ whole genome shotgun (WGS) entry which is preliminary data.</text>
</comment>
<keyword evidence="6" id="KW-1185">Reference proteome</keyword>
<evidence type="ECO:0000256" key="1">
    <source>
        <dbReference type="ARBA" id="ARBA00023015"/>
    </source>
</evidence>
<feature type="domain" description="HTH araC/xylS-type" evidence="4">
    <location>
        <begin position="200"/>
        <end position="298"/>
    </location>
</feature>
<proteinExistence type="predicted"/>
<dbReference type="InterPro" id="IPR018062">
    <property type="entry name" value="HTH_AraC-typ_CS"/>
</dbReference>
<dbReference type="PROSITE" id="PS01124">
    <property type="entry name" value="HTH_ARAC_FAMILY_2"/>
    <property type="match status" value="1"/>
</dbReference>
<dbReference type="RefSeq" id="WP_193925025.1">
    <property type="nucleotide sequence ID" value="NZ_JADEWL010000169.1"/>
</dbReference>
<dbReference type="SUPFAM" id="SSF46689">
    <property type="entry name" value="Homeodomain-like"/>
    <property type="match status" value="2"/>
</dbReference>
<dbReference type="Gene3D" id="1.10.10.60">
    <property type="entry name" value="Homeodomain-like"/>
    <property type="match status" value="2"/>
</dbReference>
<organism evidence="5 6">
    <name type="scientific">Plectonema cf. radiosum LEGE 06105</name>
    <dbReference type="NCBI Taxonomy" id="945769"/>
    <lineage>
        <taxon>Bacteria</taxon>
        <taxon>Bacillati</taxon>
        <taxon>Cyanobacteriota</taxon>
        <taxon>Cyanophyceae</taxon>
        <taxon>Oscillatoriophycideae</taxon>
        <taxon>Oscillatoriales</taxon>
        <taxon>Microcoleaceae</taxon>
        <taxon>Plectonema</taxon>
    </lineage>
</organism>
<dbReference type="PROSITE" id="PS00041">
    <property type="entry name" value="HTH_ARAC_FAMILY_1"/>
    <property type="match status" value="1"/>
</dbReference>
<dbReference type="PANTHER" id="PTHR46796:SF6">
    <property type="entry name" value="ARAC SUBFAMILY"/>
    <property type="match status" value="1"/>
</dbReference>
<protein>
    <submittedName>
        <fullName evidence="5">Helix-turn-helix transcriptional regulator</fullName>
    </submittedName>
</protein>
<accession>A0A8J7K422</accession>
<evidence type="ECO:0000313" key="6">
    <source>
        <dbReference type="Proteomes" id="UP000620559"/>
    </source>
</evidence>
<dbReference type="EMBL" id="JADEWL010000169">
    <property type="protein sequence ID" value="MBE9216451.1"/>
    <property type="molecule type" value="Genomic_DNA"/>
</dbReference>
<evidence type="ECO:0000256" key="2">
    <source>
        <dbReference type="ARBA" id="ARBA00023125"/>
    </source>
</evidence>
<evidence type="ECO:0000259" key="4">
    <source>
        <dbReference type="PROSITE" id="PS01124"/>
    </source>
</evidence>
<dbReference type="PANTHER" id="PTHR46796">
    <property type="entry name" value="HTH-TYPE TRANSCRIPTIONAL ACTIVATOR RHAS-RELATED"/>
    <property type="match status" value="1"/>
</dbReference>
<sequence length="298" mass="33506">MSENKPLVLTEEDEINQLFPCKPILTSQNTGWDGMFFRYLSVPAYETPEVCSPLGHSIAIFTHGNYIIHADRKLDGRFQRDSVIGGDIVVNPANIGQKCAWDAQGDFILLGIETKAFACAIDESGEPQQIQLIPHFATPDPLVLQIGLAIKKVLENNPSKNRLYVETMINALTVHLLQYYSTGTLNIKKYTNGLSKTQLNQIIEYINNNLEQDLGLNELASLLYMSPHYFCHLFKLSMGVTPHQYVIQTRVKRAKELLLTGKYSIAQVAFLVGFANQSHLNRHFKKLIGVTPGKVVRF</sequence>
<dbReference type="InterPro" id="IPR018060">
    <property type="entry name" value="HTH_AraC"/>
</dbReference>
<evidence type="ECO:0000313" key="5">
    <source>
        <dbReference type="EMBL" id="MBE9216451.1"/>
    </source>
</evidence>
<dbReference type="InterPro" id="IPR050204">
    <property type="entry name" value="AraC_XylS_family_regulators"/>
</dbReference>
<dbReference type="AlphaFoldDB" id="A0A8J7K422"/>
<gene>
    <name evidence="5" type="ORF">IQ247_27965</name>
</gene>
<dbReference type="Proteomes" id="UP000620559">
    <property type="component" value="Unassembled WGS sequence"/>
</dbReference>
<keyword evidence="1" id="KW-0805">Transcription regulation</keyword>